<dbReference type="RefSeq" id="WP_071960859.1">
    <property type="nucleotide sequence ID" value="NZ_CP018025.1"/>
</dbReference>
<organism evidence="1 2">
    <name type="scientific">Alteromonas mediterranea</name>
    <dbReference type="NCBI Taxonomy" id="314275"/>
    <lineage>
        <taxon>Bacteria</taxon>
        <taxon>Pseudomonadati</taxon>
        <taxon>Pseudomonadota</taxon>
        <taxon>Gammaproteobacteria</taxon>
        <taxon>Alteromonadales</taxon>
        <taxon>Alteromonadaceae</taxon>
        <taxon>Alteromonas/Salinimonas group</taxon>
        <taxon>Alteromonas</taxon>
    </lineage>
</organism>
<name>A0AAC9JGQ9_9ALTE</name>
<dbReference type="AlphaFoldDB" id="A0AAC9JGQ9"/>
<reference evidence="1 2" key="1">
    <citation type="submission" date="2016-11" db="EMBL/GenBank/DDBJ databases">
        <title>Networking in microbes: conjugative elements and plasmids in the genus Alteromonas.</title>
        <authorList>
            <person name="Lopez-Perez M."/>
            <person name="Ramon-Marco N."/>
            <person name="Rodriguez-Valera F."/>
        </authorList>
    </citation>
    <scope>NUCLEOTIDE SEQUENCE [LARGE SCALE GENOMIC DNA]</scope>
    <source>
        <strain evidence="1 2">CP48</strain>
        <plasmid evidence="2">pamcp48-600</plasmid>
    </source>
</reference>
<accession>A0AAC9JGQ9</accession>
<protein>
    <submittedName>
        <fullName evidence="1">Uncharacterized protein</fullName>
    </submittedName>
</protein>
<evidence type="ECO:0000313" key="1">
    <source>
        <dbReference type="EMBL" id="APD92246.1"/>
    </source>
</evidence>
<gene>
    <name evidence="1" type="ORF">BM524_20230</name>
</gene>
<dbReference type="Proteomes" id="UP000182101">
    <property type="component" value="Plasmid pAMCP48-600"/>
</dbReference>
<geneLocation type="plasmid" evidence="2">
    <name>pamcp48-600</name>
</geneLocation>
<sequence length="94" mass="10639">MNCECIYTPTIGKPIPRLARSGIFLKQRADAQRANQKAVATLAAETLMPSVGLSFDSSWQYDATENIKDKWYHHFFQGTAEEPTRHLWILSTPA</sequence>
<dbReference type="EMBL" id="CP018025">
    <property type="protein sequence ID" value="APD92246.1"/>
    <property type="molecule type" value="Genomic_DNA"/>
</dbReference>
<keyword evidence="1" id="KW-0614">Plasmid</keyword>
<proteinExistence type="predicted"/>
<evidence type="ECO:0000313" key="2">
    <source>
        <dbReference type="Proteomes" id="UP000182101"/>
    </source>
</evidence>